<feature type="transmembrane region" description="Helical" evidence="1">
    <location>
        <begin position="62"/>
        <end position="82"/>
    </location>
</feature>
<name>A0ABX8BJM2_9ACTN</name>
<accession>A0ABX8BJM2</accession>
<keyword evidence="1" id="KW-0472">Membrane</keyword>
<dbReference type="Proteomes" id="UP000676079">
    <property type="component" value="Chromosome"/>
</dbReference>
<feature type="transmembrane region" description="Helical" evidence="1">
    <location>
        <begin position="103"/>
        <end position="125"/>
    </location>
</feature>
<dbReference type="RefSeq" id="WP_220563661.1">
    <property type="nucleotide sequence ID" value="NZ_CP074133.1"/>
</dbReference>
<gene>
    <name evidence="2" type="ORF">KGD84_29695</name>
</gene>
<reference evidence="2 3" key="1">
    <citation type="submission" date="2021-05" db="EMBL/GenBank/DDBJ databases">
        <title>Direct Submission.</title>
        <authorList>
            <person name="Li K."/>
            <person name="Gao J."/>
        </authorList>
    </citation>
    <scope>NUCLEOTIDE SEQUENCE [LARGE SCALE GENOMIC DNA]</scope>
    <source>
        <strain evidence="2 3">Mg02</strain>
    </source>
</reference>
<organism evidence="2 3">
    <name type="scientific">Nocardiopsis changdeensis</name>
    <dbReference type="NCBI Taxonomy" id="2831969"/>
    <lineage>
        <taxon>Bacteria</taxon>
        <taxon>Bacillati</taxon>
        <taxon>Actinomycetota</taxon>
        <taxon>Actinomycetes</taxon>
        <taxon>Streptosporangiales</taxon>
        <taxon>Nocardiopsidaceae</taxon>
        <taxon>Nocardiopsis</taxon>
    </lineage>
</organism>
<evidence type="ECO:0000256" key="1">
    <source>
        <dbReference type="SAM" id="Phobius"/>
    </source>
</evidence>
<keyword evidence="1" id="KW-0812">Transmembrane</keyword>
<feature type="transmembrane region" description="Helical" evidence="1">
    <location>
        <begin position="211"/>
        <end position="235"/>
    </location>
</feature>
<protein>
    <submittedName>
        <fullName evidence="2">ABC transporter permease</fullName>
    </submittedName>
</protein>
<dbReference type="EMBL" id="CP074133">
    <property type="protein sequence ID" value="QUX22445.1"/>
    <property type="molecule type" value="Genomic_DNA"/>
</dbReference>
<evidence type="ECO:0000313" key="2">
    <source>
        <dbReference type="EMBL" id="QUX22445.1"/>
    </source>
</evidence>
<feature type="transmembrane region" description="Helical" evidence="1">
    <location>
        <begin position="20"/>
        <end position="42"/>
    </location>
</feature>
<keyword evidence="3" id="KW-1185">Reference proteome</keyword>
<feature type="transmembrane region" description="Helical" evidence="1">
    <location>
        <begin position="145"/>
        <end position="166"/>
    </location>
</feature>
<sequence length="242" mass="23642">MARLYGVTAAELAKLGTLPAAVASAVATVLVGAVITAALAAYAADRGSAGSPVAAVVQAVPYVQAGLVLVGVWAAAHEYAGAQIRTSLVAVPGRGLLLAGKTAAALAAVALTAAATVGAGTAAAAVTGRLLGAGPVWESADPRTALGAAVHLALLGLLSHTVALLLRHLVPALVGMLSLVLIASPLLGGLTEHARWLPDRAGALLFDPSDTVLTGATGALVLLGWIALAGCAAAVRFARSDP</sequence>
<proteinExistence type="predicted"/>
<feature type="transmembrane region" description="Helical" evidence="1">
    <location>
        <begin position="173"/>
        <end position="191"/>
    </location>
</feature>
<keyword evidence="1" id="KW-1133">Transmembrane helix</keyword>
<evidence type="ECO:0000313" key="3">
    <source>
        <dbReference type="Proteomes" id="UP000676079"/>
    </source>
</evidence>